<feature type="chain" id="PRO_5046430112" description="Lipoprotein" evidence="1">
    <location>
        <begin position="20"/>
        <end position="185"/>
    </location>
</feature>
<dbReference type="Proteomes" id="UP001528850">
    <property type="component" value="Unassembled WGS sequence"/>
</dbReference>
<evidence type="ECO:0000313" key="3">
    <source>
        <dbReference type="Proteomes" id="UP001528850"/>
    </source>
</evidence>
<evidence type="ECO:0000313" key="2">
    <source>
        <dbReference type="EMBL" id="MDF4024038.1"/>
    </source>
</evidence>
<keyword evidence="3" id="KW-1185">Reference proteome</keyword>
<name>A0ABT6B7H5_9GAMM</name>
<dbReference type="EMBL" id="JARJJS010000001">
    <property type="protein sequence ID" value="MDF4024038.1"/>
    <property type="molecule type" value="Genomic_DNA"/>
</dbReference>
<evidence type="ECO:0000256" key="1">
    <source>
        <dbReference type="SAM" id="SignalP"/>
    </source>
</evidence>
<sequence>MPKVILSALFCVTTMSACAVQAGHAGDSVASAQDALRKMAPASTVTCVDNGHGSPDCKADGHTAQFLGCGDGAMYGGISADGGVDIGNAIDGHGKTIAHLADGQFVCVAAIVQRPDESRFYVVAIPTASVKGCKGNELCKGADHPVQWKTATTGTSCHRAGDDYAGDCAAGWVGQGDLDQYANGL</sequence>
<organism evidence="2 3">
    <name type="scientific">Luteibacter sahnii</name>
    <dbReference type="NCBI Taxonomy" id="3021977"/>
    <lineage>
        <taxon>Bacteria</taxon>
        <taxon>Pseudomonadati</taxon>
        <taxon>Pseudomonadota</taxon>
        <taxon>Gammaproteobacteria</taxon>
        <taxon>Lysobacterales</taxon>
        <taxon>Rhodanobacteraceae</taxon>
        <taxon>Luteibacter</taxon>
    </lineage>
</organism>
<evidence type="ECO:0008006" key="4">
    <source>
        <dbReference type="Google" id="ProtNLM"/>
    </source>
</evidence>
<feature type="signal peptide" evidence="1">
    <location>
        <begin position="1"/>
        <end position="19"/>
    </location>
</feature>
<keyword evidence="1" id="KW-0732">Signal</keyword>
<dbReference type="PROSITE" id="PS51257">
    <property type="entry name" value="PROKAR_LIPOPROTEIN"/>
    <property type="match status" value="1"/>
</dbReference>
<protein>
    <recommendedName>
        <fullName evidence="4">Lipoprotein</fullName>
    </recommendedName>
</protein>
<dbReference type="RefSeq" id="WP_320550546.1">
    <property type="nucleotide sequence ID" value="NZ_JAQLOK010000002.1"/>
</dbReference>
<proteinExistence type="predicted"/>
<reference evidence="2 3" key="1">
    <citation type="journal article" date="2024" name="Curr. Microbiol.">
        <title>Luteibacter sahnii sp. nov., A Novel Yellow-Colored Xanthomonadin Pigment Producing Probiotic Bacterium from Healthy Rice Seed Microbiome.</title>
        <authorList>
            <person name="Jaiswal G."/>
            <person name="Rana R."/>
            <person name="Nayak P.K."/>
            <person name="Chouhan R."/>
            <person name="Gandhi S.G."/>
            <person name="Patel H.K."/>
            <person name="Patil P.B."/>
        </authorList>
    </citation>
    <scope>NUCLEOTIDE SEQUENCE [LARGE SCALE GENOMIC DNA]</scope>
    <source>
        <strain evidence="2 3">PPL201</strain>
    </source>
</reference>
<gene>
    <name evidence="2" type="ORF">P3W24_03490</name>
</gene>
<comment type="caution">
    <text evidence="2">The sequence shown here is derived from an EMBL/GenBank/DDBJ whole genome shotgun (WGS) entry which is preliminary data.</text>
</comment>
<accession>A0ABT6B7H5</accession>